<evidence type="ECO:0000256" key="1">
    <source>
        <dbReference type="ARBA" id="ARBA00008614"/>
    </source>
</evidence>
<dbReference type="InterPro" id="IPR010399">
    <property type="entry name" value="Tify_dom"/>
</dbReference>
<dbReference type="PANTHER" id="PTHR33077:SF124">
    <property type="entry name" value="PROTEIN TIFY"/>
    <property type="match status" value="1"/>
</dbReference>
<feature type="domain" description="Tify" evidence="8">
    <location>
        <begin position="63"/>
        <end position="98"/>
    </location>
</feature>
<keyword evidence="4" id="KW-0805">Transcription regulation</keyword>
<feature type="compositionally biased region" description="Pro residues" evidence="7">
    <location>
        <begin position="32"/>
        <end position="44"/>
    </location>
</feature>
<reference evidence="9" key="1">
    <citation type="submission" date="2023-07" db="EMBL/GenBank/DDBJ databases">
        <title>A chromosome-level genome assembly of Lolium multiflorum.</title>
        <authorList>
            <person name="Chen Y."/>
            <person name="Copetti D."/>
            <person name="Kolliker R."/>
            <person name="Studer B."/>
        </authorList>
    </citation>
    <scope>NUCLEOTIDE SEQUENCE</scope>
    <source>
        <strain evidence="9">02402/16</strain>
        <tissue evidence="9">Leaf</tissue>
    </source>
</reference>
<evidence type="ECO:0000313" key="10">
    <source>
        <dbReference type="Proteomes" id="UP001231189"/>
    </source>
</evidence>
<comment type="domain">
    <text evidence="6">The jas domain is required for interaction with COI1.</text>
</comment>
<dbReference type="PANTHER" id="PTHR33077">
    <property type="entry name" value="PROTEIN TIFY 4A-RELATED-RELATED"/>
    <property type="match status" value="1"/>
</dbReference>
<gene>
    <name evidence="9" type="ORF">QYE76_053680</name>
</gene>
<dbReference type="Pfam" id="PF06200">
    <property type="entry name" value="tify"/>
    <property type="match status" value="1"/>
</dbReference>
<evidence type="ECO:0000259" key="8">
    <source>
        <dbReference type="PROSITE" id="PS51320"/>
    </source>
</evidence>
<protein>
    <recommendedName>
        <fullName evidence="6">Protein TIFY</fullName>
    </recommendedName>
    <alternativeName>
        <fullName evidence="6">Jasmonate ZIM domain-containing protein</fullName>
    </alternativeName>
</protein>
<evidence type="ECO:0000256" key="2">
    <source>
        <dbReference type="ARBA" id="ARBA00022819"/>
    </source>
</evidence>
<evidence type="ECO:0000256" key="5">
    <source>
        <dbReference type="ARBA" id="ARBA00023163"/>
    </source>
</evidence>
<dbReference type="InterPro" id="IPR040390">
    <property type="entry name" value="TIFY/JAZ"/>
</dbReference>
<comment type="subcellular location">
    <subcellularLocation>
        <location evidence="6">Nucleus</location>
    </subcellularLocation>
</comment>
<sequence length="167" mass="17570">MAAASRFAAACGALSQYVKEAADHRTQLARPAPSPSPAVRPLPLMPGADVTSRGEEPEADPASRAAAAQLTIFYGGRVLVLDDCPADKAAILLRLAVAAATAAKAKPETEPQVGARGDVLVAAADLPVARKASLQRFMDKRKGRLAARDQPYRRPDTARRDHLALAL</sequence>
<evidence type="ECO:0000313" key="9">
    <source>
        <dbReference type="EMBL" id="KAK1665521.1"/>
    </source>
</evidence>
<dbReference type="Proteomes" id="UP001231189">
    <property type="component" value="Unassembled WGS sequence"/>
</dbReference>
<dbReference type="GO" id="GO:0031347">
    <property type="term" value="P:regulation of defense response"/>
    <property type="evidence" value="ECO:0007669"/>
    <property type="project" value="UniProtKB-UniRule"/>
</dbReference>
<dbReference type="InterPro" id="IPR018467">
    <property type="entry name" value="CCT_CS"/>
</dbReference>
<accession>A0AAD8SW91</accession>
<name>A0AAD8SW91_LOLMU</name>
<dbReference type="PROSITE" id="PS51320">
    <property type="entry name" value="TIFY"/>
    <property type="match status" value="1"/>
</dbReference>
<dbReference type="Pfam" id="PF09425">
    <property type="entry name" value="Jas_motif"/>
    <property type="match status" value="1"/>
</dbReference>
<organism evidence="9 10">
    <name type="scientific">Lolium multiflorum</name>
    <name type="common">Italian ryegrass</name>
    <name type="synonym">Lolium perenne subsp. multiflorum</name>
    <dbReference type="NCBI Taxonomy" id="4521"/>
    <lineage>
        <taxon>Eukaryota</taxon>
        <taxon>Viridiplantae</taxon>
        <taxon>Streptophyta</taxon>
        <taxon>Embryophyta</taxon>
        <taxon>Tracheophyta</taxon>
        <taxon>Spermatophyta</taxon>
        <taxon>Magnoliopsida</taxon>
        <taxon>Liliopsida</taxon>
        <taxon>Poales</taxon>
        <taxon>Poaceae</taxon>
        <taxon>BOP clade</taxon>
        <taxon>Pooideae</taxon>
        <taxon>Poodae</taxon>
        <taxon>Poeae</taxon>
        <taxon>Poeae Chloroplast Group 2 (Poeae type)</taxon>
        <taxon>Loliodinae</taxon>
        <taxon>Loliinae</taxon>
        <taxon>Lolium</taxon>
    </lineage>
</organism>
<comment type="function">
    <text evidence="6">Repressor of jasmonate responses.</text>
</comment>
<dbReference type="AlphaFoldDB" id="A0AAD8SW91"/>
<evidence type="ECO:0000256" key="3">
    <source>
        <dbReference type="ARBA" id="ARBA00022843"/>
    </source>
</evidence>
<keyword evidence="6" id="KW-0539">Nucleus</keyword>
<proteinExistence type="inferred from homology"/>
<keyword evidence="2 6" id="KW-1184">Jasmonic acid signaling pathway</keyword>
<dbReference type="GO" id="GO:2000022">
    <property type="term" value="P:regulation of jasmonic acid mediated signaling pathway"/>
    <property type="evidence" value="ECO:0007669"/>
    <property type="project" value="UniProtKB-UniRule"/>
</dbReference>
<evidence type="ECO:0000256" key="4">
    <source>
        <dbReference type="ARBA" id="ARBA00023015"/>
    </source>
</evidence>
<evidence type="ECO:0000256" key="7">
    <source>
        <dbReference type="SAM" id="MobiDB-lite"/>
    </source>
</evidence>
<dbReference type="SMART" id="SM00979">
    <property type="entry name" value="TIFY"/>
    <property type="match status" value="1"/>
</dbReference>
<keyword evidence="5" id="KW-0804">Transcription</keyword>
<keyword evidence="3" id="KW-0832">Ubl conjugation</keyword>
<comment type="caution">
    <text evidence="9">The sequence shown here is derived from an EMBL/GenBank/DDBJ whole genome shotgun (WGS) entry which is preliminary data.</text>
</comment>
<feature type="region of interest" description="Disordered" evidence="7">
    <location>
        <begin position="22"/>
        <end position="62"/>
    </location>
</feature>
<dbReference type="GO" id="GO:0005634">
    <property type="term" value="C:nucleus"/>
    <property type="evidence" value="ECO:0007669"/>
    <property type="project" value="UniProtKB-SubCell"/>
</dbReference>
<comment type="similarity">
    <text evidence="1 6">Belongs to the TIFY/JAZ family.</text>
</comment>
<evidence type="ECO:0000256" key="6">
    <source>
        <dbReference type="RuleBase" id="RU369065"/>
    </source>
</evidence>
<dbReference type="GO" id="GO:0009611">
    <property type="term" value="P:response to wounding"/>
    <property type="evidence" value="ECO:0007669"/>
    <property type="project" value="UniProtKB-UniRule"/>
</dbReference>
<keyword evidence="10" id="KW-1185">Reference proteome</keyword>
<dbReference type="EMBL" id="JAUUTY010000003">
    <property type="protein sequence ID" value="KAK1665521.1"/>
    <property type="molecule type" value="Genomic_DNA"/>
</dbReference>